<keyword evidence="2" id="KW-0614">Plasmid</keyword>
<gene>
    <name evidence="2" type="ORF">AB5J57_33360</name>
</gene>
<evidence type="ECO:0008006" key="3">
    <source>
        <dbReference type="Google" id="ProtNLM"/>
    </source>
</evidence>
<accession>A0AB39LXS4</accession>
<protein>
    <recommendedName>
        <fullName evidence="3">Zinc ribbon domain-containing protein</fullName>
    </recommendedName>
</protein>
<reference evidence="2" key="1">
    <citation type="submission" date="2024-07" db="EMBL/GenBank/DDBJ databases">
        <authorList>
            <person name="Yu S.T."/>
        </authorList>
    </citation>
    <scope>NUCLEOTIDE SEQUENCE</scope>
    <source>
        <strain evidence="2">R02</strain>
        <plasmid evidence="2">unnamed1</plasmid>
    </source>
</reference>
<organism evidence="2">
    <name type="scientific">Streptomyces sp. R02</name>
    <dbReference type="NCBI Taxonomy" id="3238623"/>
    <lineage>
        <taxon>Bacteria</taxon>
        <taxon>Bacillati</taxon>
        <taxon>Actinomycetota</taxon>
        <taxon>Actinomycetes</taxon>
        <taxon>Kitasatosporales</taxon>
        <taxon>Streptomycetaceae</taxon>
        <taxon>Streptomyces</taxon>
    </lineage>
</organism>
<proteinExistence type="predicted"/>
<name>A0AB39LXS4_9ACTN</name>
<geneLocation type="plasmid" evidence="2">
    <name>unnamed1</name>
</geneLocation>
<evidence type="ECO:0000313" key="2">
    <source>
        <dbReference type="EMBL" id="XDP98401.1"/>
    </source>
</evidence>
<dbReference type="AlphaFoldDB" id="A0AB39LXS4"/>
<dbReference type="RefSeq" id="WP_369162078.1">
    <property type="nucleotide sequence ID" value="NZ_CP163430.1"/>
</dbReference>
<feature type="compositionally biased region" description="Polar residues" evidence="1">
    <location>
        <begin position="57"/>
        <end position="75"/>
    </location>
</feature>
<feature type="region of interest" description="Disordered" evidence="1">
    <location>
        <begin position="54"/>
        <end position="91"/>
    </location>
</feature>
<evidence type="ECO:0000256" key="1">
    <source>
        <dbReference type="SAM" id="MobiDB-lite"/>
    </source>
</evidence>
<sequence>MTQTTGNDEGNRFCKACGTPAEDGKLCNHCGAVLDLPDNAGLVEDQGAAVRRAFEGRTQQQEGTATGGRTRSTHSAEQHAPGYTGRHGIHN</sequence>
<dbReference type="EMBL" id="CP163430">
    <property type="protein sequence ID" value="XDP98401.1"/>
    <property type="molecule type" value="Genomic_DNA"/>
</dbReference>